<dbReference type="PANTHER" id="PTHR39339">
    <property type="entry name" value="SLR1444 PROTEIN"/>
    <property type="match status" value="1"/>
</dbReference>
<dbReference type="Pfam" id="PF05235">
    <property type="entry name" value="CHAD"/>
    <property type="match status" value="1"/>
</dbReference>
<feature type="domain" description="CHAD" evidence="1">
    <location>
        <begin position="8"/>
        <end position="289"/>
    </location>
</feature>
<reference evidence="2 3" key="1">
    <citation type="submission" date="2011-09" db="EMBL/GenBank/DDBJ databases">
        <title>Complete sequence of chromosome of Thioflavicoccus mobilis 8321.</title>
        <authorList>
            <consortium name="US DOE Joint Genome Institute"/>
            <person name="Lucas S."/>
            <person name="Han J."/>
            <person name="Lapidus A."/>
            <person name="Cheng J.-F."/>
            <person name="Goodwin L."/>
            <person name="Pitluck S."/>
            <person name="Peters L."/>
            <person name="Ovchinnikova G."/>
            <person name="Lu M."/>
            <person name="Detter J.C."/>
            <person name="Han C."/>
            <person name="Tapia R."/>
            <person name="Land M."/>
            <person name="Hauser L."/>
            <person name="Kyrpides N."/>
            <person name="Ivanova N."/>
            <person name="Pagani I."/>
            <person name="Vogl K."/>
            <person name="Liu Z."/>
            <person name="Imhoff J."/>
            <person name="Thiel V."/>
            <person name="Frigaard N.-U."/>
            <person name="Bryant D."/>
            <person name="Woyke T."/>
        </authorList>
    </citation>
    <scope>NUCLEOTIDE SEQUENCE [LARGE SCALE GENOMIC DNA]</scope>
    <source>
        <strain evidence="2 3">8321</strain>
    </source>
</reference>
<dbReference type="OrthoDB" id="9810907at2"/>
<accession>L0GXZ7</accession>
<dbReference type="PANTHER" id="PTHR39339:SF1">
    <property type="entry name" value="CHAD DOMAIN-CONTAINING PROTEIN"/>
    <property type="match status" value="1"/>
</dbReference>
<dbReference type="KEGG" id="tmb:Thimo_1385"/>
<dbReference type="HOGENOM" id="CLU_074535_0_0_6"/>
<gene>
    <name evidence="2" type="ORF">Thimo_1385</name>
</gene>
<evidence type="ECO:0000259" key="1">
    <source>
        <dbReference type="PROSITE" id="PS51708"/>
    </source>
</evidence>
<sequence>MAYQFEPGEPVEVGLRRIAGERIDAAIAAIAEADEDPHEAVHEVRKGCKEVRALLRLVRPVAQDLYRAENDDFRDLARGLSGLRDAEAAIETYDALMTRFGEQVDRQAMGPIRGALTRHRQALAEETGDLDRRLRGAREALETARQQVPRWSLPAGDADGHGFDLLADGLEKTYRRGRKAMATAYASPSVEAFHDWRKRAKYLRYHLRLLRPTWPAVLKRARSQVKTLADRLGDDHDLAVLAETLPLALKGDSDPARNQIFTALVAQRCAELRDEARWLGLRVYAERPKAFARRLGAYWDAALQQEEAARGRRDLDPPWQRTCVDDG</sequence>
<dbReference type="AlphaFoldDB" id="L0GXZ7"/>
<keyword evidence="3" id="KW-1185">Reference proteome</keyword>
<protein>
    <recommendedName>
        <fullName evidence="1">CHAD domain-containing protein</fullName>
    </recommendedName>
</protein>
<name>L0GXZ7_9GAMM</name>
<dbReference type="InterPro" id="IPR038186">
    <property type="entry name" value="CHAD_dom_sf"/>
</dbReference>
<evidence type="ECO:0000313" key="2">
    <source>
        <dbReference type="EMBL" id="AGA90179.1"/>
    </source>
</evidence>
<dbReference type="EMBL" id="CP003051">
    <property type="protein sequence ID" value="AGA90179.1"/>
    <property type="molecule type" value="Genomic_DNA"/>
</dbReference>
<proteinExistence type="predicted"/>
<dbReference type="STRING" id="765912.Thimo_1385"/>
<dbReference type="PROSITE" id="PS51708">
    <property type="entry name" value="CHAD"/>
    <property type="match status" value="1"/>
</dbReference>
<dbReference type="RefSeq" id="WP_015280323.1">
    <property type="nucleotide sequence ID" value="NC_019940.1"/>
</dbReference>
<dbReference type="InterPro" id="IPR007899">
    <property type="entry name" value="CHAD_dom"/>
</dbReference>
<dbReference type="eggNOG" id="COG5607">
    <property type="taxonomic scope" value="Bacteria"/>
</dbReference>
<dbReference type="SMART" id="SM00880">
    <property type="entry name" value="CHAD"/>
    <property type="match status" value="1"/>
</dbReference>
<dbReference type="Gene3D" id="1.40.20.10">
    <property type="entry name" value="CHAD domain"/>
    <property type="match status" value="1"/>
</dbReference>
<dbReference type="Proteomes" id="UP000010816">
    <property type="component" value="Chromosome"/>
</dbReference>
<evidence type="ECO:0000313" key="3">
    <source>
        <dbReference type="Proteomes" id="UP000010816"/>
    </source>
</evidence>
<organism evidence="2 3">
    <name type="scientific">Thioflavicoccus mobilis 8321</name>
    <dbReference type="NCBI Taxonomy" id="765912"/>
    <lineage>
        <taxon>Bacteria</taxon>
        <taxon>Pseudomonadati</taxon>
        <taxon>Pseudomonadota</taxon>
        <taxon>Gammaproteobacteria</taxon>
        <taxon>Chromatiales</taxon>
        <taxon>Chromatiaceae</taxon>
        <taxon>Thioflavicoccus</taxon>
    </lineage>
</organism>